<reference evidence="2 3" key="1">
    <citation type="journal article" date="2014" name="Genome Announc.">
        <title>Draft Genome Sequence of the Antitrypanosomally Active Sponge-Associated Bacterium Actinokineospora sp. Strain EG49.</title>
        <authorList>
            <person name="Harjes J."/>
            <person name="Ryu T."/>
            <person name="Abdelmohsen U.R."/>
            <person name="Moitinho-Silva L."/>
            <person name="Horn H."/>
            <person name="Ravasi T."/>
            <person name="Hentschel U."/>
        </authorList>
    </citation>
    <scope>NUCLEOTIDE SEQUENCE [LARGE SCALE GENOMIC DNA]</scope>
    <source>
        <strain evidence="2 3">EG49</strain>
    </source>
</reference>
<evidence type="ECO:0000313" key="2">
    <source>
        <dbReference type="EMBL" id="EWC64252.1"/>
    </source>
</evidence>
<dbReference type="RefSeq" id="WP_052020462.1">
    <property type="nucleotide sequence ID" value="NZ_AYXG01000016.1"/>
</dbReference>
<sequence length="200" mass="19597">MTTTLAKAKRAVTGGGIVAVLTALALTLLGTSNAFAVDKSLTFSGSFPLIGTQSVATVTHVNVPASVKRGTTVTVPFSIDVNAGQTAADGLRLVGATQISGTITASVSVKASNNTVYNVPVSLPIGATPVPATGPLTFTASGSVAFALPASAATGPATVSVNPNASSHIVTNSALGTFDVALTLSPASQNTTLGTSNITS</sequence>
<dbReference type="GO" id="GO:0008843">
    <property type="term" value="F:endochitinase activity"/>
    <property type="evidence" value="ECO:0007669"/>
    <property type="project" value="UniProtKB-EC"/>
</dbReference>
<proteinExistence type="predicted"/>
<dbReference type="Proteomes" id="UP000019277">
    <property type="component" value="Unassembled WGS sequence"/>
</dbReference>
<evidence type="ECO:0000259" key="1">
    <source>
        <dbReference type="Pfam" id="PF20611"/>
    </source>
</evidence>
<dbReference type="EMBL" id="AYXG01000016">
    <property type="protein sequence ID" value="EWC64252.1"/>
    <property type="molecule type" value="Genomic_DNA"/>
</dbReference>
<keyword evidence="2" id="KW-0378">Hydrolase</keyword>
<gene>
    <name evidence="2" type="ORF">UO65_0375</name>
</gene>
<dbReference type="InterPro" id="IPR046542">
    <property type="entry name" value="DUF6801"/>
</dbReference>
<evidence type="ECO:0000313" key="3">
    <source>
        <dbReference type="Proteomes" id="UP000019277"/>
    </source>
</evidence>
<dbReference type="EC" id="3.2.1.14" evidence="2"/>
<accession>W7J5D6</accession>
<dbReference type="Pfam" id="PF20611">
    <property type="entry name" value="DUF6801"/>
    <property type="match status" value="1"/>
</dbReference>
<dbReference type="OrthoDB" id="3620723at2"/>
<protein>
    <submittedName>
        <fullName evidence="2">Chitinase</fullName>
        <ecNumber evidence="2">3.2.1.14</ecNumber>
    </submittedName>
</protein>
<organism evidence="2 3">
    <name type="scientific">Actinokineospora spheciospongiae</name>
    <dbReference type="NCBI Taxonomy" id="909613"/>
    <lineage>
        <taxon>Bacteria</taxon>
        <taxon>Bacillati</taxon>
        <taxon>Actinomycetota</taxon>
        <taxon>Actinomycetes</taxon>
        <taxon>Pseudonocardiales</taxon>
        <taxon>Pseudonocardiaceae</taxon>
        <taxon>Actinokineospora</taxon>
    </lineage>
</organism>
<name>W7J5D6_9PSEU</name>
<keyword evidence="3" id="KW-1185">Reference proteome</keyword>
<feature type="domain" description="DUF6801" evidence="1">
    <location>
        <begin position="43"/>
        <end position="186"/>
    </location>
</feature>
<dbReference type="AlphaFoldDB" id="W7J5D6"/>
<accession>A0A8E2WZ98</accession>
<keyword evidence="2" id="KW-0326">Glycosidase</keyword>
<dbReference type="eggNOG" id="ENOG5031JN2">
    <property type="taxonomic scope" value="Bacteria"/>
</dbReference>
<comment type="caution">
    <text evidence="2">The sequence shown here is derived from an EMBL/GenBank/DDBJ whole genome shotgun (WGS) entry which is preliminary data.</text>
</comment>